<evidence type="ECO:0008006" key="3">
    <source>
        <dbReference type="Google" id="ProtNLM"/>
    </source>
</evidence>
<gene>
    <name evidence="1" type="ORF">NZH93_37455</name>
</gene>
<evidence type="ECO:0000313" key="1">
    <source>
        <dbReference type="EMBL" id="MCS7482566.1"/>
    </source>
</evidence>
<dbReference type="Proteomes" id="UP001141259">
    <property type="component" value="Unassembled WGS sequence"/>
</dbReference>
<comment type="caution">
    <text evidence="1">The sequence shown here is derived from an EMBL/GenBank/DDBJ whole genome shotgun (WGS) entry which is preliminary data.</text>
</comment>
<keyword evidence="2" id="KW-1185">Reference proteome</keyword>
<reference evidence="1" key="1">
    <citation type="submission" date="2022-08" db="EMBL/GenBank/DDBJ databases">
        <authorList>
            <person name="Tistechok S."/>
            <person name="Samborskyy M."/>
            <person name="Roman I."/>
        </authorList>
    </citation>
    <scope>NUCLEOTIDE SEQUENCE</scope>
    <source>
        <strain evidence="1">DSM 103496</strain>
    </source>
</reference>
<name>A0A9X3AII7_9PSEU</name>
<protein>
    <recommendedName>
        <fullName evidence="3">PE family protein</fullName>
    </recommendedName>
</protein>
<sequence length="138" mass="13812">MALIGFDAITAVGAGAAAGAAIGAGLGTGGGSAKTAMQVDLDEAPKLIAGLEAAIEKLTDAYQESYTIASAKSPGQDPYSGVATEAIRQSAGGEQGGYGWANKKAREALTETIANIKTSMQNYSQTDGAAHDSFKPEG</sequence>
<dbReference type="AlphaFoldDB" id="A0A9X3AII7"/>
<dbReference type="EMBL" id="JANYMP010000025">
    <property type="protein sequence ID" value="MCS7482566.1"/>
    <property type="molecule type" value="Genomic_DNA"/>
</dbReference>
<evidence type="ECO:0000313" key="2">
    <source>
        <dbReference type="Proteomes" id="UP001141259"/>
    </source>
</evidence>
<dbReference type="RefSeq" id="WP_259628033.1">
    <property type="nucleotide sequence ID" value="NZ_JANYMP010000025.1"/>
</dbReference>
<accession>A0A9X3AII7</accession>
<organism evidence="1 2">
    <name type="scientific">Umezawaea endophytica</name>
    <dbReference type="NCBI Taxonomy" id="1654476"/>
    <lineage>
        <taxon>Bacteria</taxon>
        <taxon>Bacillati</taxon>
        <taxon>Actinomycetota</taxon>
        <taxon>Actinomycetes</taxon>
        <taxon>Pseudonocardiales</taxon>
        <taxon>Pseudonocardiaceae</taxon>
        <taxon>Umezawaea</taxon>
    </lineage>
</organism>
<proteinExistence type="predicted"/>